<dbReference type="EMBL" id="OFSN01000066">
    <property type="protein sequence ID" value="SOY78253.1"/>
    <property type="molecule type" value="Genomic_DNA"/>
</dbReference>
<dbReference type="RefSeq" id="WP_012354523.1">
    <property type="nucleotide sequence ID" value="NZ_CBCRZP010000050.1"/>
</dbReference>
<evidence type="ECO:0000313" key="4">
    <source>
        <dbReference type="EMBL" id="SPD69279.1"/>
    </source>
</evidence>
<name>A0A375F765_9BURK</name>
<keyword evidence="4" id="KW-0614">Plasmid</keyword>
<proteinExistence type="predicted"/>
<dbReference type="EMBL" id="OGUU01000036">
    <property type="protein sequence ID" value="SPC25334.1"/>
    <property type="molecule type" value="Genomic_DNA"/>
</dbReference>
<dbReference type="Proteomes" id="UP000254259">
    <property type="component" value="Plasmid CBM2636p"/>
</dbReference>
<evidence type="ECO:0000313" key="1">
    <source>
        <dbReference type="EMBL" id="SOY77409.1"/>
    </source>
</evidence>
<geneLocation type="plasmid" evidence="5">
    <name>cbm2636p</name>
</geneLocation>
<dbReference type="Proteomes" id="UP000257016">
    <property type="component" value="Unassembled WGS sequence"/>
</dbReference>
<dbReference type="AlphaFoldDB" id="A0A375F765"/>
<reference evidence="5 6" key="1">
    <citation type="submission" date="2018-01" db="EMBL/GenBank/DDBJ databases">
        <authorList>
            <person name="Clerissi C."/>
        </authorList>
    </citation>
    <scope>NUCLEOTIDE SEQUENCE</scope>
    <source>
        <strain evidence="2">Cupriavidus taiwanensis LMG 19430</strain>
        <strain evidence="1">Cupriavidus taiwanensis STM 3521</strain>
        <strain evidence="3">Cupriavidus taiwanensis STM 6021</strain>
        <strain evidence="4">Cupriavidus taiwanensis SWF 66322</strain>
        <plasmid evidence="6">cbm2594_p</plasmid>
        <plasmid evidence="4">CBM2636p</plasmid>
        <plasmid evidence="5">cbm2636p</plasmid>
    </source>
</reference>
<dbReference type="GeneID" id="29763701"/>
<evidence type="ECO:0000313" key="3">
    <source>
        <dbReference type="EMBL" id="SPC25334.1"/>
    </source>
</evidence>
<sequence>MTNTLAKPTIVVHLDGGLVQYVGSDSHVPVIVVDHDLEGAGEDEVKTPPDGGRATVRLEASTDMSRESAQRWMELAT</sequence>
<evidence type="ECO:0000313" key="5">
    <source>
        <dbReference type="Proteomes" id="UP000254259"/>
    </source>
</evidence>
<dbReference type="Proteomes" id="UP000257139">
    <property type="component" value="Plasmid CBM2594_p"/>
</dbReference>
<dbReference type="EMBL" id="LT984815">
    <property type="protein sequence ID" value="SPD69279.1"/>
    <property type="molecule type" value="Genomic_DNA"/>
</dbReference>
<organism evidence="1">
    <name type="scientific">Cupriavidus taiwanensis</name>
    <dbReference type="NCBI Taxonomy" id="164546"/>
    <lineage>
        <taxon>Bacteria</taxon>
        <taxon>Pseudomonadati</taxon>
        <taxon>Pseudomonadota</taxon>
        <taxon>Betaproteobacteria</taxon>
        <taxon>Burkholderiales</taxon>
        <taxon>Burkholderiaceae</taxon>
        <taxon>Cupriavidus</taxon>
    </lineage>
</organism>
<dbReference type="EMBL" id="OFSP01000077">
    <property type="protein sequence ID" value="SOY77409.1"/>
    <property type="molecule type" value="Genomic_DNA"/>
</dbReference>
<geneLocation type="plasmid" evidence="6">
    <name>cbm2594_p</name>
</geneLocation>
<evidence type="ECO:0000313" key="2">
    <source>
        <dbReference type="EMBL" id="SOY78253.1"/>
    </source>
</evidence>
<dbReference type="Proteomes" id="UP000256297">
    <property type="component" value="Plasmid CBM2589_p"/>
</dbReference>
<gene>
    <name evidence="2" type="ORF">CBM2586_P90004</name>
    <name evidence="1" type="ORF">CBM2589_P90032</name>
    <name evidence="3" type="ORF">CBM2594_P30033</name>
    <name evidence="4" type="ORF">CBM2636_P10190</name>
</gene>
<geneLocation type="plasmid" evidence="4">
    <name>CBM2636p</name>
</geneLocation>
<protein>
    <submittedName>
        <fullName evidence="1">Uncharacterized protein</fullName>
    </submittedName>
</protein>
<evidence type="ECO:0000313" key="6">
    <source>
        <dbReference type="Proteomes" id="UP000257139"/>
    </source>
</evidence>
<accession>A0A375F765</accession>